<evidence type="ECO:0000313" key="2">
    <source>
        <dbReference type="EMBL" id="HIX65449.1"/>
    </source>
</evidence>
<reference evidence="2" key="1">
    <citation type="journal article" date="2021" name="PeerJ">
        <title>Extensive microbial diversity within the chicken gut microbiome revealed by metagenomics and culture.</title>
        <authorList>
            <person name="Gilroy R."/>
            <person name="Ravi A."/>
            <person name="Getino M."/>
            <person name="Pursley I."/>
            <person name="Horton D.L."/>
            <person name="Alikhan N.F."/>
            <person name="Baker D."/>
            <person name="Gharbi K."/>
            <person name="Hall N."/>
            <person name="Watson M."/>
            <person name="Adriaenssens E.M."/>
            <person name="Foster-Nyarko E."/>
            <person name="Jarju S."/>
            <person name="Secka A."/>
            <person name="Antonio M."/>
            <person name="Oren A."/>
            <person name="Chaudhuri R.R."/>
            <person name="La Ragione R."/>
            <person name="Hildebrand F."/>
            <person name="Pallen M.J."/>
        </authorList>
    </citation>
    <scope>NUCLEOTIDE SEQUENCE</scope>
    <source>
        <strain evidence="2">CHK188-5543</strain>
    </source>
</reference>
<keyword evidence="1" id="KW-0732">Signal</keyword>
<dbReference type="EMBL" id="DXES01000092">
    <property type="protein sequence ID" value="HIX65449.1"/>
    <property type="molecule type" value="Genomic_DNA"/>
</dbReference>
<feature type="signal peptide" evidence="1">
    <location>
        <begin position="1"/>
        <end position="26"/>
    </location>
</feature>
<sequence length="476" mass="52399">MRLAVAALLAAALALCCTGCSGLSLRAEDLMRPPKLTEEQTAIENALKASAISSDITYKYPQSGDYRSAFVFHDLDGDGLEEALVFYAAPSLTSYARVALLDQLEGGWTAVEEMPGPGQDVAFICFGSLTRPGQQDIVIGWSSPEQEGRQLGVYAYQDGGLEELYSSSYDSYLLEDLSEDGLDDLFLLEREGESSSLNLVRWDGYQLARTSRMALAQRISQVPRMTAGMLSSADTQKGLFLDELLSDGSLATEVFTVEEGELYGVVTYDMPSDQVLLEEARAQAEGALPAAGLALQSPTLYDQTLRINTAARDEEPFPLCGDVNGDGIVEIPTSRRLPGYTDAEEGTWLYLTEYNQLRGRSLERIYAAAVNRQAGYQVVFPEAWIGQVSIASRQEDNEWRFVAFSGTLAQSRELARIRVVSQKDYQDKFLGDYQVFAERGMFTFYGYVPPQEGQAPQGEAGLQVSLEELRELFSLV</sequence>
<dbReference type="SUPFAM" id="SSF69318">
    <property type="entry name" value="Integrin alpha N-terminal domain"/>
    <property type="match status" value="1"/>
</dbReference>
<dbReference type="InterPro" id="IPR028994">
    <property type="entry name" value="Integrin_alpha_N"/>
</dbReference>
<organism evidence="2 3">
    <name type="scientific">Candidatus Anaerotruncus excrementipullorum</name>
    <dbReference type="NCBI Taxonomy" id="2838465"/>
    <lineage>
        <taxon>Bacteria</taxon>
        <taxon>Bacillati</taxon>
        <taxon>Bacillota</taxon>
        <taxon>Clostridia</taxon>
        <taxon>Eubacteriales</taxon>
        <taxon>Oscillospiraceae</taxon>
        <taxon>Anaerotruncus</taxon>
    </lineage>
</organism>
<name>A0A9D1WQW5_9FIRM</name>
<dbReference type="Proteomes" id="UP000886800">
    <property type="component" value="Unassembled WGS sequence"/>
</dbReference>
<proteinExistence type="predicted"/>
<feature type="chain" id="PRO_5038426357" description="VCBS repeat-containing protein" evidence="1">
    <location>
        <begin position="27"/>
        <end position="476"/>
    </location>
</feature>
<comment type="caution">
    <text evidence="2">The sequence shown here is derived from an EMBL/GenBank/DDBJ whole genome shotgun (WGS) entry which is preliminary data.</text>
</comment>
<accession>A0A9D1WQW5</accession>
<gene>
    <name evidence="2" type="ORF">H9736_04300</name>
</gene>
<protein>
    <recommendedName>
        <fullName evidence="4">VCBS repeat-containing protein</fullName>
    </recommendedName>
</protein>
<dbReference type="AlphaFoldDB" id="A0A9D1WQW5"/>
<evidence type="ECO:0008006" key="4">
    <source>
        <dbReference type="Google" id="ProtNLM"/>
    </source>
</evidence>
<evidence type="ECO:0000256" key="1">
    <source>
        <dbReference type="SAM" id="SignalP"/>
    </source>
</evidence>
<reference evidence="2" key="2">
    <citation type="submission" date="2021-04" db="EMBL/GenBank/DDBJ databases">
        <authorList>
            <person name="Gilroy R."/>
        </authorList>
    </citation>
    <scope>NUCLEOTIDE SEQUENCE</scope>
    <source>
        <strain evidence="2">CHK188-5543</strain>
    </source>
</reference>
<evidence type="ECO:0000313" key="3">
    <source>
        <dbReference type="Proteomes" id="UP000886800"/>
    </source>
</evidence>